<gene>
    <name evidence="11" type="ORF">A4G17_06965</name>
    <name evidence="12" type="ORF">EDC49_0773</name>
</gene>
<dbReference type="AlphaFoldDB" id="A0AAE6X840"/>
<keyword evidence="8" id="KW-0812">Transmembrane</keyword>
<dbReference type="GO" id="GO:0030313">
    <property type="term" value="C:cell envelope"/>
    <property type="evidence" value="ECO:0007669"/>
    <property type="project" value="UniProtKB-SubCell"/>
</dbReference>
<comment type="subcellular location">
    <subcellularLocation>
        <location evidence="2">Cell envelope</location>
    </subcellularLocation>
</comment>
<dbReference type="Pfam" id="PF19425">
    <property type="entry name" value="Csd3_N2"/>
    <property type="match status" value="1"/>
</dbReference>
<dbReference type="RefSeq" id="WP_123956278.1">
    <property type="nucleotide sequence ID" value="NZ_CP015029.1"/>
</dbReference>
<dbReference type="InterPro" id="IPR011055">
    <property type="entry name" value="Dup_hybrid_motif"/>
</dbReference>
<dbReference type="Pfam" id="PF01551">
    <property type="entry name" value="Peptidase_M23"/>
    <property type="match status" value="1"/>
</dbReference>
<evidence type="ECO:0000256" key="2">
    <source>
        <dbReference type="ARBA" id="ARBA00004196"/>
    </source>
</evidence>
<dbReference type="InterPro" id="IPR045834">
    <property type="entry name" value="Csd3_N2"/>
</dbReference>
<evidence type="ECO:0000259" key="9">
    <source>
        <dbReference type="Pfam" id="PF01551"/>
    </source>
</evidence>
<protein>
    <submittedName>
        <fullName evidence="12">Murein DD-endopeptidase MepM/ murein hydrolase activator NlpD</fullName>
    </submittedName>
    <submittedName>
        <fullName evidence="11">Peptidase M23</fullName>
    </submittedName>
</protein>
<organism evidence="11 14">
    <name type="scientific">Frederiksenia canicola</name>
    <dbReference type="NCBI Taxonomy" id="123824"/>
    <lineage>
        <taxon>Bacteria</taxon>
        <taxon>Pseudomonadati</taxon>
        <taxon>Pseudomonadota</taxon>
        <taxon>Gammaproteobacteria</taxon>
        <taxon>Pasteurellales</taxon>
        <taxon>Pasteurellaceae</taxon>
        <taxon>Frederiksenia</taxon>
    </lineage>
</organism>
<dbReference type="SUPFAM" id="SSF51261">
    <property type="entry name" value="Duplicated hybrid motif"/>
    <property type="match status" value="1"/>
</dbReference>
<dbReference type="NCBIfam" id="NF008652">
    <property type="entry name" value="PRK11649.1"/>
    <property type="match status" value="1"/>
</dbReference>
<reference evidence="11 14" key="1">
    <citation type="submission" date="2016-03" db="EMBL/GenBank/DDBJ databases">
        <authorList>
            <person name="Hansen M.J."/>
            <person name="Bojesen A.M."/>
            <person name="Planet P."/>
        </authorList>
    </citation>
    <scope>NUCLEOTIDE SEQUENCE [LARGE SCALE GENOMIC DNA]</scope>
    <source>
        <strain evidence="11 14">HPA 21</strain>
    </source>
</reference>
<dbReference type="Proteomes" id="UP000276901">
    <property type="component" value="Unassembled WGS sequence"/>
</dbReference>
<dbReference type="GO" id="GO:0046872">
    <property type="term" value="F:metal ion binding"/>
    <property type="evidence" value="ECO:0007669"/>
    <property type="project" value="UniProtKB-KW"/>
</dbReference>
<dbReference type="KEGG" id="fcl:A4G17_06965"/>
<dbReference type="PANTHER" id="PTHR21666">
    <property type="entry name" value="PEPTIDASE-RELATED"/>
    <property type="match status" value="1"/>
</dbReference>
<keyword evidence="4" id="KW-0479">Metal-binding</keyword>
<dbReference type="EMBL" id="CP015029">
    <property type="protein sequence ID" value="QIM65194.1"/>
    <property type="molecule type" value="Genomic_DNA"/>
</dbReference>
<evidence type="ECO:0000256" key="5">
    <source>
        <dbReference type="ARBA" id="ARBA00022801"/>
    </source>
</evidence>
<evidence type="ECO:0000259" key="10">
    <source>
        <dbReference type="Pfam" id="PF19425"/>
    </source>
</evidence>
<sequence>MQHVVFARDRRRKKYRLKAIAFLVAILSASIGIFLTFNTSQENTSIALNVSATSGLQKKDGNLPLVTTENVDPISTFAANTALMALSWLPEDSQTLTYIQIEQGELEEPVSQGVVDENATSYEDDFVAEDDIDDETIQRLQAEGLKQDDLLSPDAEEALNSFLDVADEAIRIQNQFSYTVAKGDKLQDVLEQSGLSPATAKFLEKKFPQLAKLSAGQQFYWILGKDGELEYMNWLVSEKEEKIFERKSENQFSVQTVKKQGEWRQDIVRGSINGDFKSSLKAQGLSSRQINQLVAALQWQVSLNKLKKGDKFVILVKREYINGKVTELGNVEAIHLMTSNKSYYAIQADNGRYYSRHGETLGKGFARYPLQSKPRISSPFNPRRLHPVTRRVAPHKGVDFGLPIGTPIIAPADGVVEHVAYQANGAGRYIKIRHGGQYTTVYMHLSRQLVRVGQSVKKGERIALSGNTGRSTGPHLHYEFHINGHPVNPMTVKLPGTGSGMPDKERKAFLVKAKSIESKLKL</sequence>
<evidence type="ECO:0000313" key="11">
    <source>
        <dbReference type="EMBL" id="QIM65194.1"/>
    </source>
</evidence>
<accession>A0AAE6X840</accession>
<evidence type="ECO:0000256" key="6">
    <source>
        <dbReference type="ARBA" id="ARBA00022833"/>
    </source>
</evidence>
<proteinExistence type="predicted"/>
<name>A0AAE6X840_9PAST</name>
<evidence type="ECO:0000256" key="1">
    <source>
        <dbReference type="ARBA" id="ARBA00001947"/>
    </source>
</evidence>
<evidence type="ECO:0000256" key="4">
    <source>
        <dbReference type="ARBA" id="ARBA00022723"/>
    </source>
</evidence>
<dbReference type="FunFam" id="2.70.70.10:FF:000002">
    <property type="entry name" value="Murein DD-endopeptidase MepM"/>
    <property type="match status" value="1"/>
</dbReference>
<keyword evidence="8" id="KW-0472">Membrane</keyword>
<dbReference type="Gene3D" id="2.70.70.10">
    <property type="entry name" value="Glucose Permease (Domain IIA)"/>
    <property type="match status" value="1"/>
</dbReference>
<feature type="domain" description="M23ase beta-sheet core" evidence="9">
    <location>
        <begin position="394"/>
        <end position="489"/>
    </location>
</feature>
<evidence type="ECO:0000256" key="7">
    <source>
        <dbReference type="ARBA" id="ARBA00023049"/>
    </source>
</evidence>
<keyword evidence="6" id="KW-0862">Zinc</keyword>
<dbReference type="GO" id="GO:0006508">
    <property type="term" value="P:proteolysis"/>
    <property type="evidence" value="ECO:0007669"/>
    <property type="project" value="UniProtKB-KW"/>
</dbReference>
<dbReference type="CDD" id="cd12797">
    <property type="entry name" value="M23_peptidase"/>
    <property type="match status" value="1"/>
</dbReference>
<keyword evidence="7" id="KW-0482">Metalloprotease</keyword>
<evidence type="ECO:0000256" key="8">
    <source>
        <dbReference type="SAM" id="Phobius"/>
    </source>
</evidence>
<dbReference type="InterPro" id="IPR050570">
    <property type="entry name" value="Cell_wall_metabolism_enzyme"/>
</dbReference>
<feature type="transmembrane region" description="Helical" evidence="8">
    <location>
        <begin position="20"/>
        <end position="37"/>
    </location>
</feature>
<comment type="cofactor">
    <cofactor evidence="1">
        <name>Zn(2+)</name>
        <dbReference type="ChEBI" id="CHEBI:29105"/>
    </cofactor>
</comment>
<keyword evidence="5 12" id="KW-0378">Hydrolase</keyword>
<dbReference type="Gene3D" id="3.10.450.350">
    <property type="match status" value="2"/>
</dbReference>
<reference evidence="12 13" key="2">
    <citation type="submission" date="2018-11" db="EMBL/GenBank/DDBJ databases">
        <title>Genomic Encyclopedia of Type Strains, Phase IV (KMG-IV): sequencing the most valuable type-strain genomes for metagenomic binning, comparative biology and taxonomic classification.</title>
        <authorList>
            <person name="Goeker M."/>
        </authorList>
    </citation>
    <scope>NUCLEOTIDE SEQUENCE [LARGE SCALE GENOMIC DNA]</scope>
    <source>
        <strain evidence="12 13">DSM 25797</strain>
    </source>
</reference>
<evidence type="ECO:0000313" key="12">
    <source>
        <dbReference type="EMBL" id="RPE96381.1"/>
    </source>
</evidence>
<dbReference type="EMBL" id="RKQT01000001">
    <property type="protein sequence ID" value="RPE96381.1"/>
    <property type="molecule type" value="Genomic_DNA"/>
</dbReference>
<keyword evidence="3" id="KW-0645">Protease</keyword>
<evidence type="ECO:0000313" key="13">
    <source>
        <dbReference type="Proteomes" id="UP000276901"/>
    </source>
</evidence>
<keyword evidence="13" id="KW-1185">Reference proteome</keyword>
<dbReference type="InterPro" id="IPR016047">
    <property type="entry name" value="M23ase_b-sheet_dom"/>
</dbReference>
<feature type="domain" description="Csd3-like second N-terminal" evidence="10">
    <location>
        <begin position="260"/>
        <end position="382"/>
    </location>
</feature>
<evidence type="ECO:0000313" key="14">
    <source>
        <dbReference type="Proteomes" id="UP000502287"/>
    </source>
</evidence>
<dbReference type="Proteomes" id="UP000502287">
    <property type="component" value="Chromosome"/>
</dbReference>
<evidence type="ECO:0000256" key="3">
    <source>
        <dbReference type="ARBA" id="ARBA00022670"/>
    </source>
</evidence>
<keyword evidence="8" id="KW-1133">Transmembrane helix</keyword>
<dbReference type="PANTHER" id="PTHR21666:SF292">
    <property type="entry name" value="MUREIN DD-ENDOPEPTIDASE MEPM"/>
    <property type="match status" value="1"/>
</dbReference>
<dbReference type="GO" id="GO:0004222">
    <property type="term" value="F:metalloendopeptidase activity"/>
    <property type="evidence" value="ECO:0007669"/>
    <property type="project" value="TreeGrafter"/>
</dbReference>